<feature type="region of interest" description="Disordered" evidence="1">
    <location>
        <begin position="78"/>
        <end position="118"/>
    </location>
</feature>
<feature type="compositionally biased region" description="Pro residues" evidence="1">
    <location>
        <begin position="92"/>
        <end position="102"/>
    </location>
</feature>
<sequence>MKSCLVFTHLTIQDERRIVRKIDQTRQQLDIKECEDDDKDDLHNFIPPTNYIKISQGKIQLVHQSALSTATAAATTITTTTNTTTLQQPTQTSPPPPSPPSLPTLQNVADSNKDKIFS</sequence>
<evidence type="ECO:0000313" key="2">
    <source>
        <dbReference type="EnsemblMetazoa" id="GPAI009222-PA"/>
    </source>
</evidence>
<organism evidence="2 3">
    <name type="scientific">Glossina pallidipes</name>
    <name type="common">Tsetse fly</name>
    <dbReference type="NCBI Taxonomy" id="7398"/>
    <lineage>
        <taxon>Eukaryota</taxon>
        <taxon>Metazoa</taxon>
        <taxon>Ecdysozoa</taxon>
        <taxon>Arthropoda</taxon>
        <taxon>Hexapoda</taxon>
        <taxon>Insecta</taxon>
        <taxon>Pterygota</taxon>
        <taxon>Neoptera</taxon>
        <taxon>Endopterygota</taxon>
        <taxon>Diptera</taxon>
        <taxon>Brachycera</taxon>
        <taxon>Muscomorpha</taxon>
        <taxon>Hippoboscoidea</taxon>
        <taxon>Glossinidae</taxon>
        <taxon>Glossina</taxon>
    </lineage>
</organism>
<reference evidence="3" key="1">
    <citation type="submission" date="2014-03" db="EMBL/GenBank/DDBJ databases">
        <authorList>
            <person name="Aksoy S."/>
            <person name="Warren W."/>
            <person name="Wilson R.K."/>
        </authorList>
    </citation>
    <scope>NUCLEOTIDE SEQUENCE [LARGE SCALE GENOMIC DNA]</scope>
    <source>
        <strain evidence="3">IAEA</strain>
    </source>
</reference>
<dbReference type="AlphaFoldDB" id="A0A1A9ZB38"/>
<dbReference type="VEuPathDB" id="VectorBase:GPAI009222"/>
<feature type="compositionally biased region" description="Low complexity" evidence="1">
    <location>
        <begin position="78"/>
        <end position="91"/>
    </location>
</feature>
<reference evidence="2" key="2">
    <citation type="submission" date="2020-05" db="UniProtKB">
        <authorList>
            <consortium name="EnsemblMetazoa"/>
        </authorList>
    </citation>
    <scope>IDENTIFICATION</scope>
    <source>
        <strain evidence="2">IAEA</strain>
    </source>
</reference>
<name>A0A1A9ZB38_GLOPL</name>
<proteinExistence type="predicted"/>
<accession>A0A1A9ZB38</accession>
<evidence type="ECO:0000313" key="3">
    <source>
        <dbReference type="Proteomes" id="UP000092445"/>
    </source>
</evidence>
<dbReference type="EnsemblMetazoa" id="GPAI009222-RA">
    <property type="protein sequence ID" value="GPAI009222-PA"/>
    <property type="gene ID" value="GPAI009222"/>
</dbReference>
<keyword evidence="3" id="KW-1185">Reference proteome</keyword>
<dbReference type="Proteomes" id="UP000092445">
    <property type="component" value="Unassembled WGS sequence"/>
</dbReference>
<protein>
    <submittedName>
        <fullName evidence="2">Uncharacterized protein</fullName>
    </submittedName>
</protein>
<evidence type="ECO:0000256" key="1">
    <source>
        <dbReference type="SAM" id="MobiDB-lite"/>
    </source>
</evidence>